<protein>
    <submittedName>
        <fullName evidence="2">Uncharacterized protein</fullName>
    </submittedName>
</protein>
<dbReference type="EMBL" id="JAUSYA010000001">
    <property type="protein sequence ID" value="MDQ0682745.1"/>
    <property type="molecule type" value="Genomic_DNA"/>
</dbReference>
<comment type="caution">
    <text evidence="2">The sequence shown here is derived from an EMBL/GenBank/DDBJ whole genome shotgun (WGS) entry which is preliminary data.</text>
</comment>
<feature type="compositionally biased region" description="Basic and acidic residues" evidence="1">
    <location>
        <begin position="18"/>
        <end position="36"/>
    </location>
</feature>
<evidence type="ECO:0000256" key="1">
    <source>
        <dbReference type="SAM" id="MobiDB-lite"/>
    </source>
</evidence>
<evidence type="ECO:0000313" key="2">
    <source>
        <dbReference type="EMBL" id="MDQ0682745.1"/>
    </source>
</evidence>
<feature type="compositionally biased region" description="Low complexity" evidence="1">
    <location>
        <begin position="37"/>
        <end position="46"/>
    </location>
</feature>
<keyword evidence="3" id="KW-1185">Reference proteome</keyword>
<organism evidence="2 3">
    <name type="scientific">Streptomyces achromogenes</name>
    <dbReference type="NCBI Taxonomy" id="67255"/>
    <lineage>
        <taxon>Bacteria</taxon>
        <taxon>Bacillati</taxon>
        <taxon>Actinomycetota</taxon>
        <taxon>Actinomycetes</taxon>
        <taxon>Kitasatosporales</taxon>
        <taxon>Streptomycetaceae</taxon>
        <taxon>Streptomyces</taxon>
    </lineage>
</organism>
<accession>A0ABU0PWG6</accession>
<feature type="region of interest" description="Disordered" evidence="1">
    <location>
        <begin position="153"/>
        <end position="248"/>
    </location>
</feature>
<sequence>MRGPRSRAGFDGVAGRAAEGEADRHHDERGDQRAEVAEAVALVVQALREDGEDQHDRADDLRGQVLPDDADLRAGGEDAQDRARALLLRLDGLDLGGLSARPADDLLVGQVRVELAVVGDPDQGGADGGAEQLPGPVDRNVAPVVVLDRECEGDRRVEVGAGEGRRGVDSRQNGETPPEGDGEPAGVAGLGGLQRHGGADAAAEQDEYGGTDGLADEDVGAGHPRLLCPSSREAEPRVPPGVRAPSGMRAMPAFGVVTL</sequence>
<feature type="region of interest" description="Disordered" evidence="1">
    <location>
        <begin position="1"/>
        <end position="78"/>
    </location>
</feature>
<dbReference type="Proteomes" id="UP001243364">
    <property type="component" value="Unassembled WGS sequence"/>
</dbReference>
<feature type="compositionally biased region" description="Acidic residues" evidence="1">
    <location>
        <begin position="203"/>
        <end position="219"/>
    </location>
</feature>
<gene>
    <name evidence="2" type="ORF">QFZ56_001708</name>
</gene>
<reference evidence="2 3" key="1">
    <citation type="submission" date="2023-07" db="EMBL/GenBank/DDBJ databases">
        <title>Comparative genomics of wheat-associated soil bacteria to identify genetic determinants of phenazine resistance.</title>
        <authorList>
            <person name="Mouncey N."/>
        </authorList>
    </citation>
    <scope>NUCLEOTIDE SEQUENCE [LARGE SCALE GENOMIC DNA]</scope>
    <source>
        <strain evidence="2 3">W4I19-2</strain>
    </source>
</reference>
<evidence type="ECO:0000313" key="3">
    <source>
        <dbReference type="Proteomes" id="UP001243364"/>
    </source>
</evidence>
<feature type="compositionally biased region" description="Basic and acidic residues" evidence="1">
    <location>
        <begin position="153"/>
        <end position="169"/>
    </location>
</feature>
<name>A0ABU0PWG6_STRAH</name>
<proteinExistence type="predicted"/>